<proteinExistence type="predicted"/>
<keyword evidence="1" id="KW-0472">Membrane</keyword>
<evidence type="ECO:0000313" key="3">
    <source>
        <dbReference type="Proteomes" id="UP001501671"/>
    </source>
</evidence>
<comment type="caution">
    <text evidence="2">The sequence shown here is derived from an EMBL/GenBank/DDBJ whole genome shotgun (WGS) entry which is preliminary data.</text>
</comment>
<feature type="transmembrane region" description="Helical" evidence="1">
    <location>
        <begin position="103"/>
        <end position="124"/>
    </location>
</feature>
<evidence type="ECO:0000313" key="2">
    <source>
        <dbReference type="EMBL" id="GAA4334497.1"/>
    </source>
</evidence>
<evidence type="ECO:0008006" key="4">
    <source>
        <dbReference type="Google" id="ProtNLM"/>
    </source>
</evidence>
<feature type="transmembrane region" description="Helical" evidence="1">
    <location>
        <begin position="179"/>
        <end position="205"/>
    </location>
</feature>
<feature type="transmembrane region" description="Helical" evidence="1">
    <location>
        <begin position="144"/>
        <end position="167"/>
    </location>
</feature>
<gene>
    <name evidence="2" type="ORF">GCM10023144_26800</name>
</gene>
<feature type="transmembrane region" description="Helical" evidence="1">
    <location>
        <begin position="217"/>
        <end position="239"/>
    </location>
</feature>
<feature type="transmembrane region" description="Helical" evidence="1">
    <location>
        <begin position="42"/>
        <end position="59"/>
    </location>
</feature>
<accession>A0ABP8H5C4</accession>
<keyword evidence="1" id="KW-1133">Transmembrane helix</keyword>
<dbReference type="EMBL" id="BAABFO010000012">
    <property type="protein sequence ID" value="GAA4334497.1"/>
    <property type="molecule type" value="Genomic_DNA"/>
</dbReference>
<dbReference type="Proteomes" id="UP001501671">
    <property type="component" value="Unassembled WGS sequence"/>
</dbReference>
<protein>
    <recommendedName>
        <fullName evidence="4">DUF1109 domain-containing protein</fullName>
    </recommendedName>
</protein>
<reference evidence="3" key="1">
    <citation type="journal article" date="2019" name="Int. J. Syst. Evol. Microbiol.">
        <title>The Global Catalogue of Microorganisms (GCM) 10K type strain sequencing project: providing services to taxonomists for standard genome sequencing and annotation.</title>
        <authorList>
            <consortium name="The Broad Institute Genomics Platform"/>
            <consortium name="The Broad Institute Genome Sequencing Center for Infectious Disease"/>
            <person name="Wu L."/>
            <person name="Ma J."/>
        </authorList>
    </citation>
    <scope>NUCLEOTIDE SEQUENCE [LARGE SCALE GENOMIC DNA]</scope>
    <source>
        <strain evidence="3">JCM 17666</strain>
    </source>
</reference>
<keyword evidence="3" id="KW-1185">Reference proteome</keyword>
<keyword evidence="1" id="KW-0812">Transmembrane</keyword>
<sequence>MSTKKRRRHIHAATRPTGEGIAGSKLMNAAAALRLHGARLQWAAPAVLMAVVAAALWILGSMPSRGDPAGLSIVALTLAGIGGGCGALAWVRPQRAGFSPPHVMLSLGFGGMLAGLAVDVARAGPVLLDAMCGHAATLGMADALALHLAYLPGMHLGMLAGGMLAIPTLRLLRPHCGRYLCSLLAQNAMCSAWMLAGMTAGAVWLSRWQPLTGADTLPRMLGGMFVGMTWGMVASVALYRGYFTWRRR</sequence>
<feature type="transmembrane region" description="Helical" evidence="1">
    <location>
        <begin position="71"/>
        <end position="91"/>
    </location>
</feature>
<name>A0ABP8H5C4_9BURK</name>
<evidence type="ECO:0000256" key="1">
    <source>
        <dbReference type="SAM" id="Phobius"/>
    </source>
</evidence>
<organism evidence="2 3">
    <name type="scientific">Pigmentiphaga soli</name>
    <dbReference type="NCBI Taxonomy" id="1007095"/>
    <lineage>
        <taxon>Bacteria</taxon>
        <taxon>Pseudomonadati</taxon>
        <taxon>Pseudomonadota</taxon>
        <taxon>Betaproteobacteria</taxon>
        <taxon>Burkholderiales</taxon>
        <taxon>Alcaligenaceae</taxon>
        <taxon>Pigmentiphaga</taxon>
    </lineage>
</organism>